<dbReference type="PANTHER" id="PTHR33116:SF86">
    <property type="entry name" value="REVERSE TRANSCRIPTASE DOMAIN-CONTAINING PROTEIN"/>
    <property type="match status" value="1"/>
</dbReference>
<organism evidence="1 2">
    <name type="scientific">Rubus argutus</name>
    <name type="common">Southern blackberry</name>
    <dbReference type="NCBI Taxonomy" id="59490"/>
    <lineage>
        <taxon>Eukaryota</taxon>
        <taxon>Viridiplantae</taxon>
        <taxon>Streptophyta</taxon>
        <taxon>Embryophyta</taxon>
        <taxon>Tracheophyta</taxon>
        <taxon>Spermatophyta</taxon>
        <taxon>Magnoliopsida</taxon>
        <taxon>eudicotyledons</taxon>
        <taxon>Gunneridae</taxon>
        <taxon>Pentapetalae</taxon>
        <taxon>rosids</taxon>
        <taxon>fabids</taxon>
        <taxon>Rosales</taxon>
        <taxon>Rosaceae</taxon>
        <taxon>Rosoideae</taxon>
        <taxon>Rosoideae incertae sedis</taxon>
        <taxon>Rubus</taxon>
    </lineage>
</organism>
<dbReference type="PANTHER" id="PTHR33116">
    <property type="entry name" value="REVERSE TRANSCRIPTASE ZINC-BINDING DOMAIN-CONTAINING PROTEIN-RELATED-RELATED"/>
    <property type="match status" value="1"/>
</dbReference>
<dbReference type="Proteomes" id="UP001457282">
    <property type="component" value="Unassembled WGS sequence"/>
</dbReference>
<keyword evidence="2" id="KW-1185">Reference proteome</keyword>
<gene>
    <name evidence="1" type="ORF">M0R45_015017</name>
</gene>
<evidence type="ECO:0008006" key="3">
    <source>
        <dbReference type="Google" id="ProtNLM"/>
    </source>
</evidence>
<protein>
    <recommendedName>
        <fullName evidence="3">Reverse transcriptase</fullName>
    </recommendedName>
</protein>
<sequence length="306" mass="35043">MADRLGVAVVDSHEKYLGLPTFVGREKTATFQYIKDRLSEKLKGWQRKLLSGVGKDILIRVVAQALPTYEISCFQLTKNFCDDLQQMCARFWWSSSENKKKIHWKAWKDLCYSKEEGGLEFRNLAAFNLAMLAKQAWRVISNPESLIARIFKARYFPYGSFWTADLQTSPSYSWRSILASRELLLKGSRWLIGNGANVFIWSSNWIPRVPSTRPSANLTGMNNLARVQELILYARVWNEDFIRGIFIPSDAEVILSIPLRYSSPPDRLVWHPERKGIFSVKTAYRLELSSTQAASPTPFGSNASIF</sequence>
<evidence type="ECO:0000313" key="2">
    <source>
        <dbReference type="Proteomes" id="UP001457282"/>
    </source>
</evidence>
<name>A0AAW1XRP4_RUBAR</name>
<accession>A0AAW1XRP4</accession>
<dbReference type="EMBL" id="JBEDUW010000003">
    <property type="protein sequence ID" value="KAK9938267.1"/>
    <property type="molecule type" value="Genomic_DNA"/>
</dbReference>
<proteinExistence type="predicted"/>
<evidence type="ECO:0000313" key="1">
    <source>
        <dbReference type="EMBL" id="KAK9938267.1"/>
    </source>
</evidence>
<comment type="caution">
    <text evidence="1">The sequence shown here is derived from an EMBL/GenBank/DDBJ whole genome shotgun (WGS) entry which is preliminary data.</text>
</comment>
<dbReference type="AlphaFoldDB" id="A0AAW1XRP4"/>
<reference evidence="1 2" key="1">
    <citation type="journal article" date="2023" name="G3 (Bethesda)">
        <title>A chromosome-length genome assembly and annotation of blackberry (Rubus argutus, cv. 'Hillquist').</title>
        <authorList>
            <person name="Bruna T."/>
            <person name="Aryal R."/>
            <person name="Dudchenko O."/>
            <person name="Sargent D.J."/>
            <person name="Mead D."/>
            <person name="Buti M."/>
            <person name="Cavallini A."/>
            <person name="Hytonen T."/>
            <person name="Andres J."/>
            <person name="Pham M."/>
            <person name="Weisz D."/>
            <person name="Mascagni F."/>
            <person name="Usai G."/>
            <person name="Natali L."/>
            <person name="Bassil N."/>
            <person name="Fernandez G.E."/>
            <person name="Lomsadze A."/>
            <person name="Armour M."/>
            <person name="Olukolu B."/>
            <person name="Poorten T."/>
            <person name="Britton C."/>
            <person name="Davik J."/>
            <person name="Ashrafi H."/>
            <person name="Aiden E.L."/>
            <person name="Borodovsky M."/>
            <person name="Worthington M."/>
        </authorList>
    </citation>
    <scope>NUCLEOTIDE SEQUENCE [LARGE SCALE GENOMIC DNA]</scope>
    <source>
        <strain evidence="1">PI 553951</strain>
    </source>
</reference>